<sequence length="163" mass="18460">MGVLVLMVCSGVSKIVTPLRGWHVRYPNRSLYLLPKCGKGTVKCFCAYGMFRHKSATTQAHYKRLAPACELTRLGEILRGNGRALRAHSLSKSLPYFNRPMLAQELCGRATRWISCAFGMRQHSLPKSLPYFMCTTLAQELCGRVVRRISCAQGMRQHPYHSR</sequence>
<accession>A0A1H6C214</accession>
<protein>
    <submittedName>
        <fullName evidence="1">Uncharacterized protein</fullName>
    </submittedName>
</protein>
<keyword evidence="2" id="KW-1185">Reference proteome</keyword>
<evidence type="ECO:0000313" key="1">
    <source>
        <dbReference type="EMBL" id="SEG66695.1"/>
    </source>
</evidence>
<name>A0A1H6C214_9SPHI</name>
<proteinExistence type="predicted"/>
<dbReference type="AlphaFoldDB" id="A0A1H6C214"/>
<evidence type="ECO:0000313" key="2">
    <source>
        <dbReference type="Proteomes" id="UP000236731"/>
    </source>
</evidence>
<organism evidence="1 2">
    <name type="scientific">Sphingobacterium lactis</name>
    <dbReference type="NCBI Taxonomy" id="797291"/>
    <lineage>
        <taxon>Bacteria</taxon>
        <taxon>Pseudomonadati</taxon>
        <taxon>Bacteroidota</taxon>
        <taxon>Sphingobacteriia</taxon>
        <taxon>Sphingobacteriales</taxon>
        <taxon>Sphingobacteriaceae</taxon>
        <taxon>Sphingobacterium</taxon>
    </lineage>
</organism>
<dbReference type="Proteomes" id="UP000236731">
    <property type="component" value="Unassembled WGS sequence"/>
</dbReference>
<dbReference type="EMBL" id="FNUT01000012">
    <property type="protein sequence ID" value="SEG66695.1"/>
    <property type="molecule type" value="Genomic_DNA"/>
</dbReference>
<reference evidence="2" key="1">
    <citation type="submission" date="2016-10" db="EMBL/GenBank/DDBJ databases">
        <authorList>
            <person name="Varghese N."/>
            <person name="Submissions S."/>
        </authorList>
    </citation>
    <scope>NUCLEOTIDE SEQUENCE [LARGE SCALE GENOMIC DNA]</scope>
    <source>
        <strain evidence="2">DSM 22361</strain>
    </source>
</reference>
<gene>
    <name evidence="1" type="ORF">SAMN05421877_112128</name>
</gene>